<organism evidence="1 2">
    <name type="scientific">Perkinsus olseni</name>
    <name type="common">Perkinsus atlanticus</name>
    <dbReference type="NCBI Taxonomy" id="32597"/>
    <lineage>
        <taxon>Eukaryota</taxon>
        <taxon>Sar</taxon>
        <taxon>Alveolata</taxon>
        <taxon>Perkinsozoa</taxon>
        <taxon>Perkinsea</taxon>
        <taxon>Perkinsida</taxon>
        <taxon>Perkinsidae</taxon>
        <taxon>Perkinsus</taxon>
    </lineage>
</organism>
<evidence type="ECO:0000313" key="2">
    <source>
        <dbReference type="Proteomes" id="UP000553632"/>
    </source>
</evidence>
<name>A0A7J6Q652_PEROL</name>
<dbReference type="EMBL" id="JABANO010035134">
    <property type="protein sequence ID" value="KAF4703985.1"/>
    <property type="molecule type" value="Genomic_DNA"/>
</dbReference>
<gene>
    <name evidence="1" type="primary">HACE1_2</name>
    <name evidence="1" type="ORF">FOZ63_003539</name>
</gene>
<dbReference type="AlphaFoldDB" id="A0A7J6Q652"/>
<dbReference type="Proteomes" id="UP000553632">
    <property type="component" value="Unassembled WGS sequence"/>
</dbReference>
<keyword evidence="2" id="KW-1185">Reference proteome</keyword>
<feature type="non-terminal residue" evidence="1">
    <location>
        <position position="1"/>
    </location>
</feature>
<accession>A0A7J6Q652</accession>
<feature type="non-terminal residue" evidence="1">
    <location>
        <position position="248"/>
    </location>
</feature>
<reference evidence="1 2" key="1">
    <citation type="submission" date="2020-04" db="EMBL/GenBank/DDBJ databases">
        <title>Perkinsus olseni comparative genomics.</title>
        <authorList>
            <person name="Bogema D.R."/>
        </authorList>
    </citation>
    <scope>NUCLEOTIDE SEQUENCE [LARGE SCALE GENOMIC DNA]</scope>
    <source>
        <strain evidence="1 2">ATCC PRA-207</strain>
    </source>
</reference>
<proteinExistence type="predicted"/>
<protein>
    <submittedName>
        <fullName evidence="1">E3 ubiquitin-protein ligase</fullName>
    </submittedName>
</protein>
<sequence length="248" mass="28426">PVGPRNYQGEPVYIDFVHNTYIDEFANACRFIVDRVLDGLDSSCLFVEAGGMEKVAEAAISDKLPVCWGHMTYGHPILTLVKQVAHFNHQHHARHTQFYSEDPSSESELLSVRGYKLYKWPQAFVDASIRILRDEDMLQEKKWHKVVECFAELLRVMIVDTNFLTDLLYAVNSKLSPAERSERELQREKDRTAVKTAATNLQQRHMASLAAELSAHRSRLALPPGGPHAPDQFNYQFNVCLREMKDRL</sequence>
<comment type="caution">
    <text evidence="1">The sequence shown here is derived from an EMBL/GenBank/DDBJ whole genome shotgun (WGS) entry which is preliminary data.</text>
</comment>
<evidence type="ECO:0000313" key="1">
    <source>
        <dbReference type="EMBL" id="KAF4703985.1"/>
    </source>
</evidence>